<dbReference type="AlphaFoldDB" id="A0A0C3S1Y3"/>
<evidence type="ECO:0000313" key="1">
    <source>
        <dbReference type="EMBL" id="KIP03452.1"/>
    </source>
</evidence>
<proteinExistence type="predicted"/>
<accession>A0A0C3S1Y3</accession>
<dbReference type="OrthoDB" id="2791294at2759"/>
<keyword evidence="2" id="KW-1185">Reference proteome</keyword>
<dbReference type="EMBL" id="KN840615">
    <property type="protein sequence ID" value="KIP03452.1"/>
    <property type="molecule type" value="Genomic_DNA"/>
</dbReference>
<dbReference type="Proteomes" id="UP000053257">
    <property type="component" value="Unassembled WGS sequence"/>
</dbReference>
<sequence>MVNPNILAAWGATPDSYFITYGRKMSWSGMAESLTKTFTTEVDMNPMSVGWLRTQPGTDNWAAMNRYNRKVWYGLSMAKELKDLVNVNRAGNRATSISWTSDGTGYFVRLTPIKEWTKRYDERFWENL</sequence>
<name>A0A0C3S1Y3_PHLG1</name>
<protein>
    <submittedName>
        <fullName evidence="1">Uncharacterized protein</fullName>
    </submittedName>
</protein>
<gene>
    <name evidence="1" type="ORF">PHLGIDRAFT_238237</name>
</gene>
<dbReference type="HOGENOM" id="CLU_1960380_0_0_1"/>
<reference evidence="1 2" key="1">
    <citation type="journal article" date="2014" name="PLoS Genet.">
        <title>Analysis of the Phlebiopsis gigantea genome, transcriptome and secretome provides insight into its pioneer colonization strategies of wood.</title>
        <authorList>
            <person name="Hori C."/>
            <person name="Ishida T."/>
            <person name="Igarashi K."/>
            <person name="Samejima M."/>
            <person name="Suzuki H."/>
            <person name="Master E."/>
            <person name="Ferreira P."/>
            <person name="Ruiz-Duenas F.J."/>
            <person name="Held B."/>
            <person name="Canessa P."/>
            <person name="Larrondo L.F."/>
            <person name="Schmoll M."/>
            <person name="Druzhinina I.S."/>
            <person name="Kubicek C.P."/>
            <person name="Gaskell J.A."/>
            <person name="Kersten P."/>
            <person name="St John F."/>
            <person name="Glasner J."/>
            <person name="Sabat G."/>
            <person name="Splinter BonDurant S."/>
            <person name="Syed K."/>
            <person name="Yadav J."/>
            <person name="Mgbeahuruike A.C."/>
            <person name="Kovalchuk A."/>
            <person name="Asiegbu F.O."/>
            <person name="Lackner G."/>
            <person name="Hoffmeister D."/>
            <person name="Rencoret J."/>
            <person name="Gutierrez A."/>
            <person name="Sun H."/>
            <person name="Lindquist E."/>
            <person name="Barry K."/>
            <person name="Riley R."/>
            <person name="Grigoriev I.V."/>
            <person name="Henrissat B."/>
            <person name="Kues U."/>
            <person name="Berka R.M."/>
            <person name="Martinez A.T."/>
            <person name="Covert S.F."/>
            <person name="Blanchette R.A."/>
            <person name="Cullen D."/>
        </authorList>
    </citation>
    <scope>NUCLEOTIDE SEQUENCE [LARGE SCALE GENOMIC DNA]</scope>
    <source>
        <strain evidence="1 2">11061_1 CR5-6</strain>
    </source>
</reference>
<evidence type="ECO:0000313" key="2">
    <source>
        <dbReference type="Proteomes" id="UP000053257"/>
    </source>
</evidence>
<organism evidence="1 2">
    <name type="scientific">Phlebiopsis gigantea (strain 11061_1 CR5-6)</name>
    <name type="common">White-rot fungus</name>
    <name type="synonym">Peniophora gigantea</name>
    <dbReference type="NCBI Taxonomy" id="745531"/>
    <lineage>
        <taxon>Eukaryota</taxon>
        <taxon>Fungi</taxon>
        <taxon>Dikarya</taxon>
        <taxon>Basidiomycota</taxon>
        <taxon>Agaricomycotina</taxon>
        <taxon>Agaricomycetes</taxon>
        <taxon>Polyporales</taxon>
        <taxon>Phanerochaetaceae</taxon>
        <taxon>Phlebiopsis</taxon>
    </lineage>
</organism>